<proteinExistence type="predicted"/>
<name>U2RXJ0_LEIAQ</name>
<gene>
    <name evidence="1" type="ORF">N136_00436</name>
</gene>
<accession>U2RXJ0</accession>
<evidence type="ECO:0000313" key="2">
    <source>
        <dbReference type="Proteomes" id="UP000016605"/>
    </source>
</evidence>
<dbReference type="Proteomes" id="UP000016605">
    <property type="component" value="Unassembled WGS sequence"/>
</dbReference>
<dbReference type="HOGENOM" id="CLU_2260261_0_0_11"/>
<dbReference type="AlphaFoldDB" id="U2RXJ0"/>
<organism evidence="1 2">
    <name type="scientific">Leifsonia aquatica ATCC 14665</name>
    <dbReference type="NCBI Taxonomy" id="1358026"/>
    <lineage>
        <taxon>Bacteria</taxon>
        <taxon>Bacillati</taxon>
        <taxon>Actinomycetota</taxon>
        <taxon>Actinomycetes</taxon>
        <taxon>Micrococcales</taxon>
        <taxon>Microbacteriaceae</taxon>
        <taxon>Leifsonia</taxon>
    </lineage>
</organism>
<sequence length="103" mass="10626">MIRMRVFVIDASKMGPELQGGLIGVVGSSTPSAEEKKECVEVVTRYVVDGWAIAADPATPIGRLAALTAETACVAFVAFSRVAQRGGPVIEPAVIKPSIGGVS</sequence>
<reference evidence="1 2" key="1">
    <citation type="submission" date="2013-08" db="EMBL/GenBank/DDBJ databases">
        <authorList>
            <person name="Weinstock G."/>
            <person name="Sodergren E."/>
            <person name="Wylie T."/>
            <person name="Fulton L."/>
            <person name="Fulton R."/>
            <person name="Fronick C."/>
            <person name="O'Laughlin M."/>
            <person name="Godfrey J."/>
            <person name="Miner T."/>
            <person name="Herter B."/>
            <person name="Appelbaum E."/>
            <person name="Cordes M."/>
            <person name="Lek S."/>
            <person name="Wollam A."/>
            <person name="Pepin K.H."/>
            <person name="Palsikar V.B."/>
            <person name="Mitreva M."/>
            <person name="Wilson R.K."/>
        </authorList>
    </citation>
    <scope>NUCLEOTIDE SEQUENCE [LARGE SCALE GENOMIC DNA]</scope>
    <source>
        <strain evidence="1 2">ATCC 14665</strain>
    </source>
</reference>
<comment type="caution">
    <text evidence="1">The sequence shown here is derived from an EMBL/GenBank/DDBJ whole genome shotgun (WGS) entry which is preliminary data.</text>
</comment>
<dbReference type="PATRIC" id="fig|1358026.3.peg.376"/>
<dbReference type="EMBL" id="AWVQ01000037">
    <property type="protein sequence ID" value="ERK73244.1"/>
    <property type="molecule type" value="Genomic_DNA"/>
</dbReference>
<protein>
    <submittedName>
        <fullName evidence="1">Uncharacterized protein</fullName>
    </submittedName>
</protein>
<evidence type="ECO:0000313" key="1">
    <source>
        <dbReference type="EMBL" id="ERK73244.1"/>
    </source>
</evidence>